<evidence type="ECO:0000313" key="1">
    <source>
        <dbReference type="EMBL" id="KAI8650895.1"/>
    </source>
</evidence>
<name>A0ACC0QFB0_9HYPO</name>
<comment type="caution">
    <text evidence="1">The sequence shown here is derived from an EMBL/GenBank/DDBJ whole genome shotgun (WGS) entry which is preliminary data.</text>
</comment>
<organism evidence="1 2">
    <name type="scientific">Fusarium keratoplasticum</name>
    <dbReference type="NCBI Taxonomy" id="1328300"/>
    <lineage>
        <taxon>Eukaryota</taxon>
        <taxon>Fungi</taxon>
        <taxon>Dikarya</taxon>
        <taxon>Ascomycota</taxon>
        <taxon>Pezizomycotina</taxon>
        <taxon>Sordariomycetes</taxon>
        <taxon>Hypocreomycetidae</taxon>
        <taxon>Hypocreales</taxon>
        <taxon>Nectriaceae</taxon>
        <taxon>Fusarium</taxon>
        <taxon>Fusarium solani species complex</taxon>
    </lineage>
</organism>
<reference evidence="1" key="1">
    <citation type="submission" date="2022-06" db="EMBL/GenBank/DDBJ databases">
        <title>Fusarium solani species complex genomes reveal bases of compartmentalisation and animal pathogenesis.</title>
        <authorList>
            <person name="Tsai I.J."/>
        </authorList>
    </citation>
    <scope>NUCLEOTIDE SEQUENCE</scope>
    <source>
        <strain evidence="1">Fu6.1</strain>
    </source>
</reference>
<sequence length="513" mass="55117">MSLQASLLGLTALLSVVSSAAVDDGCNALSSKYPDKTFFPDSERYKFENECKMTPSQARSNVADRRCIDSWTSTTHLGPSCIFAPQSAKDVQFALHTFQEHQVQFAIRGGGAMPIDNAGNIGPEGIMVATTNLSTMAISDDRKTVKIGAGVTWPPLYAYLDQFGVTANGIRSGNGGVVGAILGGGPFGFMAYEYGMSNIAASLDCVLADGTLVTASADEHQDLFWALVGGGNNYCVVTEATLHTIPISSALIGTVSWGPGVSEKYIKGVEQFALYGAQYPKASFEGQTRWVPSRSPDISFDGYLWYSGEGDVPLGLENFTAPILPITRGNITRTTMGQWSNEFNYAPPLGTRATFHWLTSAANATAARIAFDTYYESIASLADVEGFSTAFNMLPITPIVTSAPPRNAMGLGSDDSPSIWYVESPLWSNPEDDERVLGVHAEANAKIREKLSAAGLGPLPFMYLSDIQKSQIPETFPAYGARNLRKLKIIRDKYDPKRVFTDLVPGGAKVALA</sequence>
<evidence type="ECO:0000313" key="2">
    <source>
        <dbReference type="Proteomes" id="UP001065298"/>
    </source>
</evidence>
<dbReference type="EMBL" id="CM046514">
    <property type="protein sequence ID" value="KAI8650895.1"/>
    <property type="molecule type" value="Genomic_DNA"/>
</dbReference>
<protein>
    <submittedName>
        <fullName evidence="1">FAD-binding PCMH-type domain-containing protein</fullName>
    </submittedName>
</protein>
<gene>
    <name evidence="1" type="ORF">NCS57_01424800</name>
</gene>
<dbReference type="Proteomes" id="UP001065298">
    <property type="component" value="Chromosome 12"/>
</dbReference>
<keyword evidence="2" id="KW-1185">Reference proteome</keyword>
<accession>A0ACC0QFB0</accession>
<proteinExistence type="predicted"/>